<evidence type="ECO:0000256" key="2">
    <source>
        <dbReference type="ARBA" id="ARBA00022723"/>
    </source>
</evidence>
<dbReference type="Gene3D" id="3.60.21.10">
    <property type="match status" value="1"/>
</dbReference>
<dbReference type="EC" id="3.1.-.-" evidence="9"/>
<dbReference type="RefSeq" id="WP_309307333.1">
    <property type="nucleotide sequence ID" value="NZ_CP133594.1"/>
</dbReference>
<dbReference type="GeneID" id="84230299"/>
<dbReference type="InterPro" id="IPR050535">
    <property type="entry name" value="DNA_Repair-Maintenance_Comp"/>
</dbReference>
<dbReference type="PANTHER" id="PTHR30337:SF0">
    <property type="entry name" value="NUCLEASE SBCCD SUBUNIT D"/>
    <property type="match status" value="1"/>
</dbReference>
<comment type="subunit">
    <text evidence="9">Homodimer. Forms a heterotetramer composed of two Mre11 subunits and two Rad50 subunits.</text>
</comment>
<organism evidence="12 13">
    <name type="scientific">Methanolobus mangrovi</name>
    <dbReference type="NCBI Taxonomy" id="3072977"/>
    <lineage>
        <taxon>Archaea</taxon>
        <taxon>Methanobacteriati</taxon>
        <taxon>Methanobacteriota</taxon>
        <taxon>Stenosarchaea group</taxon>
        <taxon>Methanomicrobia</taxon>
        <taxon>Methanosarcinales</taxon>
        <taxon>Methanosarcinaceae</taxon>
        <taxon>Methanolobus</taxon>
    </lineage>
</organism>
<dbReference type="AlphaFoldDB" id="A0AA51UG56"/>
<feature type="binding site" evidence="9">
    <location>
        <position position="188"/>
    </location>
    <ligand>
        <name>Mn(2+)</name>
        <dbReference type="ChEBI" id="CHEBI:29035"/>
        <label>1</label>
    </ligand>
</feature>
<keyword evidence="7 9" id="KW-0234">DNA repair</keyword>
<dbReference type="GO" id="GO:0008408">
    <property type="term" value="F:3'-5' exonuclease activity"/>
    <property type="evidence" value="ECO:0007669"/>
    <property type="project" value="UniProtKB-UniRule"/>
</dbReference>
<dbReference type="GO" id="GO:0000403">
    <property type="term" value="F:Y-form DNA binding"/>
    <property type="evidence" value="ECO:0007669"/>
    <property type="project" value="UniProtKB-UniRule"/>
</dbReference>
<dbReference type="CDD" id="cd00840">
    <property type="entry name" value="MPP_Mre11_N"/>
    <property type="match status" value="1"/>
</dbReference>
<keyword evidence="6 9" id="KW-0269">Exonuclease</keyword>
<reference evidence="12" key="1">
    <citation type="submission" date="2023-08" db="EMBL/GenBank/DDBJ databases">
        <title>Methanolobus mangrovi sp. nov. and Methanolobus sediminis sp. nov, two novel methylotrophic methanogens isolated from mangrove sediments in China.</title>
        <authorList>
            <person name="Zhou J."/>
        </authorList>
    </citation>
    <scope>NUCLEOTIDE SEQUENCE</scope>
    <source>
        <strain evidence="12">FTZ2</strain>
    </source>
</reference>
<keyword evidence="8 9" id="KW-0464">Manganese</keyword>
<feature type="binding site" evidence="9">
    <location>
        <position position="155"/>
    </location>
    <ligand>
        <name>Mn(2+)</name>
        <dbReference type="ChEBI" id="CHEBI:29035"/>
        <label>2</label>
    </ligand>
</feature>
<evidence type="ECO:0000256" key="3">
    <source>
        <dbReference type="ARBA" id="ARBA00022759"/>
    </source>
</evidence>
<dbReference type="HAMAP" id="MF_02044">
    <property type="entry name" value="Mre11"/>
    <property type="match status" value="1"/>
</dbReference>
<keyword evidence="13" id="KW-1185">Reference proteome</keyword>
<feature type="binding site" evidence="9">
    <location>
        <position position="13"/>
    </location>
    <ligand>
        <name>Mn(2+)</name>
        <dbReference type="ChEBI" id="CHEBI:29035"/>
        <label>1</label>
    </ligand>
</feature>
<sequence>MDEIRIVHTGDTHLGYRQYHSDVRRQDFLNAFSTVVDDAISMNVDAVVHAGDLFDSRNPTLDDILDAMGLFSRLKSAGIPLLAIVGNHESKQSTQWLDLYSSLGLVTRLGTEPYRLGEVALYGIDSVPRTKIPLFDYSVFEGKATDARYNLLAMHQLVKPFAFGDWDIKDVIESIPFDVHAVLLGDNHKNEVITVSDAWVTYCGSTERNSTSEREPRAYNIVTIGEGGIEISKRVIPTREFVFIPVTLTEAPNAHDDVFSTVMEYDIAQKVVFVEISGDVKAKLDFSEIEKFLLARGALVPGIKDLRTGVDTLDDASLKVSFSDPDDVVKEEIKKMDLTAGGLLLDDIIRDPQIVKTKVDDEAETKLGQLLEKIDFTESVPSDIPYVLSADVQEVETFQLAEVNIMADMEESKEDTLNKNLVSEVPKTVVSEMADVVVENITGKDTAEMSVAEDAKVNAEIPSEIKKDEKESESKDKKTQDSVKPRQYNLGDYL</sequence>
<dbReference type="GO" id="GO:0030145">
    <property type="term" value="F:manganese ion binding"/>
    <property type="evidence" value="ECO:0007669"/>
    <property type="project" value="UniProtKB-UniRule"/>
</dbReference>
<comment type="caution">
    <text evidence="9">Lacks conserved residue(s) required for the propagation of feature annotation.</text>
</comment>
<dbReference type="Pfam" id="PF00149">
    <property type="entry name" value="Metallophos"/>
    <property type="match status" value="1"/>
</dbReference>
<dbReference type="PANTHER" id="PTHR30337">
    <property type="entry name" value="COMPONENT OF ATP-DEPENDENT DSDNA EXONUCLEASE"/>
    <property type="match status" value="1"/>
</dbReference>
<name>A0AA51UG56_9EURY</name>
<evidence type="ECO:0000256" key="10">
    <source>
        <dbReference type="SAM" id="MobiDB-lite"/>
    </source>
</evidence>
<evidence type="ECO:0000256" key="5">
    <source>
        <dbReference type="ARBA" id="ARBA00022801"/>
    </source>
</evidence>
<evidence type="ECO:0000313" key="13">
    <source>
        <dbReference type="Proteomes" id="UP001183006"/>
    </source>
</evidence>
<feature type="binding site" evidence="9">
    <location>
        <position position="52"/>
    </location>
    <ligand>
        <name>Mn(2+)</name>
        <dbReference type="ChEBI" id="CHEBI:29035"/>
        <label>1</label>
    </ligand>
</feature>
<feature type="binding site" evidence="9">
    <location>
        <position position="11"/>
    </location>
    <ligand>
        <name>Mn(2+)</name>
        <dbReference type="ChEBI" id="CHEBI:29035"/>
        <label>1</label>
    </ligand>
</feature>
<feature type="region of interest" description="Disordered" evidence="10">
    <location>
        <begin position="449"/>
        <end position="494"/>
    </location>
</feature>
<dbReference type="EMBL" id="CP133594">
    <property type="protein sequence ID" value="WMW21547.1"/>
    <property type="molecule type" value="Genomic_DNA"/>
</dbReference>
<comment type="similarity">
    <text evidence="9">Belongs to the MRE11/RAD32 family.</text>
</comment>
<evidence type="ECO:0000256" key="8">
    <source>
        <dbReference type="ARBA" id="ARBA00023211"/>
    </source>
</evidence>
<feature type="active site" description="Proton donor" evidence="9">
    <location>
        <position position="88"/>
    </location>
</feature>
<gene>
    <name evidence="9" type="primary">mre11</name>
    <name evidence="12" type="ORF">RE476_09120</name>
</gene>
<dbReference type="GO" id="GO:0006302">
    <property type="term" value="P:double-strand break repair"/>
    <property type="evidence" value="ECO:0007669"/>
    <property type="project" value="UniProtKB-UniRule"/>
</dbReference>
<feature type="binding site" evidence="9">
    <location>
        <position position="87"/>
    </location>
    <ligand>
        <name>Mn(2+)</name>
        <dbReference type="ChEBI" id="CHEBI:29035"/>
        <label>2</label>
    </ligand>
</feature>
<evidence type="ECO:0000259" key="11">
    <source>
        <dbReference type="Pfam" id="PF00149"/>
    </source>
</evidence>
<dbReference type="KEGG" id="mmav:RE476_09120"/>
<feature type="compositionally biased region" description="Basic and acidic residues" evidence="10">
    <location>
        <begin position="453"/>
        <end position="484"/>
    </location>
</feature>
<dbReference type="InterPro" id="IPR041796">
    <property type="entry name" value="Mre11_N"/>
</dbReference>
<evidence type="ECO:0000256" key="9">
    <source>
        <dbReference type="HAMAP-Rule" id="MF_02044"/>
    </source>
</evidence>
<keyword evidence="5 9" id="KW-0378">Hydrolase</keyword>
<dbReference type="GO" id="GO:0045027">
    <property type="term" value="F:DNA end binding"/>
    <property type="evidence" value="ECO:0007669"/>
    <property type="project" value="UniProtKB-UniRule"/>
</dbReference>
<keyword evidence="1 9" id="KW-0540">Nuclease</keyword>
<dbReference type="InterPro" id="IPR032885">
    <property type="entry name" value="Mre11_archaea-type"/>
</dbReference>
<accession>A0AA51UG56</accession>
<dbReference type="InterPro" id="IPR029052">
    <property type="entry name" value="Metallo-depent_PP-like"/>
</dbReference>
<dbReference type="Proteomes" id="UP001183006">
    <property type="component" value="Chromosome"/>
</dbReference>
<evidence type="ECO:0000313" key="12">
    <source>
        <dbReference type="EMBL" id="WMW21547.1"/>
    </source>
</evidence>
<keyword evidence="4 9" id="KW-0227">DNA damage</keyword>
<evidence type="ECO:0000256" key="7">
    <source>
        <dbReference type="ARBA" id="ARBA00023204"/>
    </source>
</evidence>
<comment type="activity regulation">
    <text evidence="9">Nuclease activity is regulated by Rad50.</text>
</comment>
<evidence type="ECO:0000256" key="4">
    <source>
        <dbReference type="ARBA" id="ARBA00022763"/>
    </source>
</evidence>
<evidence type="ECO:0000256" key="1">
    <source>
        <dbReference type="ARBA" id="ARBA00022722"/>
    </source>
</evidence>
<evidence type="ECO:0000256" key="6">
    <source>
        <dbReference type="ARBA" id="ARBA00022839"/>
    </source>
</evidence>
<keyword evidence="2 9" id="KW-0479">Metal-binding</keyword>
<dbReference type="InterPro" id="IPR004843">
    <property type="entry name" value="Calcineurin-like_PHP"/>
</dbReference>
<protein>
    <recommendedName>
        <fullName evidence="9">DNA double-strand break repair protein Mre11</fullName>
        <ecNumber evidence="9">3.1.-.-</ecNumber>
    </recommendedName>
</protein>
<dbReference type="SUPFAM" id="SSF56300">
    <property type="entry name" value="Metallo-dependent phosphatases"/>
    <property type="match status" value="1"/>
</dbReference>
<comment type="function">
    <text evidence="9">Part of the Rad50/Mre11 complex, which is involved in the early steps of DNA double-strand break (DSB) repair. The complex may facilitate opening of the processed DNA ends to aid in the recruitment of HerA and NurA. Mre11 binds to DSB ends and has both double-stranded 3'-5' exonuclease activity and single-stranded endonuclease activity.</text>
</comment>
<comment type="cofactor">
    <cofactor evidence="9">
        <name>Mn(2+)</name>
        <dbReference type="ChEBI" id="CHEBI:29035"/>
    </cofactor>
    <text evidence="9">Binds 2 manganese ions per subunit.</text>
</comment>
<keyword evidence="3 9" id="KW-0255">Endonuclease</keyword>
<dbReference type="GO" id="GO:0004519">
    <property type="term" value="F:endonuclease activity"/>
    <property type="evidence" value="ECO:0007669"/>
    <property type="project" value="UniProtKB-UniRule"/>
</dbReference>
<feature type="binding site" evidence="9">
    <location>
        <position position="52"/>
    </location>
    <ligand>
        <name>Mn(2+)</name>
        <dbReference type="ChEBI" id="CHEBI:29035"/>
        <label>2</label>
    </ligand>
</feature>
<feature type="domain" description="Calcineurin-like phosphoesterase" evidence="11">
    <location>
        <begin position="4"/>
        <end position="103"/>
    </location>
</feature>
<proteinExistence type="inferred from homology"/>